<dbReference type="Proteomes" id="UP000002489">
    <property type="component" value="Unassembled WGS sequence"/>
</dbReference>
<sequence>MAKSSGNGCGSWSFSGRRKRPWISYPGWREIKRVLSIMEVSFRGYASSKWEIAADEGQNGMHEGQRIGVFPAAKDLRNRPGCKVKRKLEYLIRGSLGDCAPIHSDVSLFGLFGHGPHKSC</sequence>
<evidence type="ECO:0000313" key="2">
    <source>
        <dbReference type="EnsemblFungi" id="FOXG_14159P0"/>
    </source>
</evidence>
<name>A0A0D2YCX7_FUSOF</name>
<protein>
    <submittedName>
        <fullName evidence="2">Uncharacterized protein</fullName>
    </submittedName>
</protein>
<accession>A0A0D2YCX7</accession>
<reference evidence="2" key="2">
    <citation type="submission" date="2025-08" db="UniProtKB">
        <authorList>
            <consortium name="EnsemblFungi"/>
        </authorList>
    </citation>
    <scope>IDENTIFICATION</scope>
    <source>
        <strain evidence="2">4287 / CBS 123668 / FGSC 9935 / NRRL 34936</strain>
    </source>
</reference>
<reference evidence="3" key="1">
    <citation type="journal article" date="2012" name="Mol. Plant Microbe Interact.">
        <title>A highly conserved effector in Fusarium oxysporum is required for full virulence on Arabidopsis.</title>
        <authorList>
            <person name="Thatcher L.F."/>
            <person name="Gardiner D.M."/>
            <person name="Kazan K."/>
            <person name="Manners J."/>
        </authorList>
    </citation>
    <scope>NUCLEOTIDE SEQUENCE [LARGE SCALE GENOMIC DNA]</scope>
    <source>
        <strain evidence="3">Fo5176</strain>
    </source>
</reference>
<evidence type="ECO:0000313" key="3">
    <source>
        <dbReference type="Proteomes" id="UP000002489"/>
    </source>
</evidence>
<organism evidence="2 3">
    <name type="scientific">Fusarium oxysporum (strain Fo5176)</name>
    <name type="common">Fusarium vascular wilt</name>
    <dbReference type="NCBI Taxonomy" id="660025"/>
    <lineage>
        <taxon>Eukaryota</taxon>
        <taxon>Fungi</taxon>
        <taxon>Dikarya</taxon>
        <taxon>Ascomycota</taxon>
        <taxon>Pezizomycotina</taxon>
        <taxon>Sordariomycetes</taxon>
        <taxon>Hypocreomycetidae</taxon>
        <taxon>Hypocreales</taxon>
        <taxon>Nectriaceae</taxon>
        <taxon>Fusarium</taxon>
        <taxon>Fusarium oxysporum species complex</taxon>
    </lineage>
</organism>
<feature type="compositionally biased region" description="Polar residues" evidence="1">
    <location>
        <begin position="1"/>
        <end position="14"/>
    </location>
</feature>
<evidence type="ECO:0000256" key="1">
    <source>
        <dbReference type="SAM" id="MobiDB-lite"/>
    </source>
</evidence>
<dbReference type="EnsemblFungi" id="FOXG_14159T0">
    <property type="protein sequence ID" value="FOXG_14159P0"/>
    <property type="gene ID" value="FOXG_14159"/>
</dbReference>
<feature type="region of interest" description="Disordered" evidence="1">
    <location>
        <begin position="1"/>
        <end position="20"/>
    </location>
</feature>
<proteinExistence type="predicted"/>
<dbReference type="AlphaFoldDB" id="A0A0D2YCX7"/>